<dbReference type="Pfam" id="PF01553">
    <property type="entry name" value="Acyltransferase"/>
    <property type="match status" value="1"/>
</dbReference>
<dbReference type="CDD" id="cd07989">
    <property type="entry name" value="LPLAT_AGPAT-like"/>
    <property type="match status" value="1"/>
</dbReference>
<evidence type="ECO:0000313" key="6">
    <source>
        <dbReference type="Proteomes" id="UP000315750"/>
    </source>
</evidence>
<dbReference type="GO" id="GO:0006654">
    <property type="term" value="P:phosphatidic acid biosynthetic process"/>
    <property type="evidence" value="ECO:0007669"/>
    <property type="project" value="TreeGrafter"/>
</dbReference>
<dbReference type="Proteomes" id="UP000315750">
    <property type="component" value="Chromosome"/>
</dbReference>
<evidence type="ECO:0000256" key="3">
    <source>
        <dbReference type="ARBA" id="ARBA00023315"/>
    </source>
</evidence>
<dbReference type="OrthoDB" id="9803035at2"/>
<feature type="domain" description="Phospholipid/glycerol acyltransferase" evidence="4">
    <location>
        <begin position="43"/>
        <end position="154"/>
    </location>
</feature>
<comment type="pathway">
    <text evidence="1">Lipid metabolism.</text>
</comment>
<dbReference type="PANTHER" id="PTHR10434:SF11">
    <property type="entry name" value="1-ACYL-SN-GLYCEROL-3-PHOSPHATE ACYLTRANSFERASE"/>
    <property type="match status" value="1"/>
</dbReference>
<dbReference type="PANTHER" id="PTHR10434">
    <property type="entry name" value="1-ACYL-SN-GLYCEROL-3-PHOSPHATE ACYLTRANSFERASE"/>
    <property type="match status" value="1"/>
</dbReference>
<dbReference type="RefSeq" id="WP_145250651.1">
    <property type="nucleotide sequence ID" value="NZ_CP036278.1"/>
</dbReference>
<gene>
    <name evidence="5" type="primary">plsC_2</name>
    <name evidence="5" type="ORF">Pan181_47730</name>
</gene>
<protein>
    <submittedName>
        <fullName evidence="5">1-acyl-sn-glycerol-3-phosphate acyltransferase</fullName>
        <ecNumber evidence="5">2.3.1.-</ecNumber>
    </submittedName>
</protein>
<dbReference type="AlphaFoldDB" id="A0A518AUY4"/>
<reference evidence="5 6" key="1">
    <citation type="submission" date="2019-02" db="EMBL/GenBank/DDBJ databases">
        <title>Deep-cultivation of Planctomycetes and their phenomic and genomic characterization uncovers novel biology.</title>
        <authorList>
            <person name="Wiegand S."/>
            <person name="Jogler M."/>
            <person name="Boedeker C."/>
            <person name="Pinto D."/>
            <person name="Vollmers J."/>
            <person name="Rivas-Marin E."/>
            <person name="Kohn T."/>
            <person name="Peeters S.H."/>
            <person name="Heuer A."/>
            <person name="Rast P."/>
            <person name="Oberbeckmann S."/>
            <person name="Bunk B."/>
            <person name="Jeske O."/>
            <person name="Meyerdierks A."/>
            <person name="Storesund J.E."/>
            <person name="Kallscheuer N."/>
            <person name="Luecker S."/>
            <person name="Lage O.M."/>
            <person name="Pohl T."/>
            <person name="Merkel B.J."/>
            <person name="Hornburger P."/>
            <person name="Mueller R.-W."/>
            <person name="Bruemmer F."/>
            <person name="Labrenz M."/>
            <person name="Spormann A.M."/>
            <person name="Op den Camp H."/>
            <person name="Overmann J."/>
            <person name="Amann R."/>
            <person name="Jetten M.S.M."/>
            <person name="Mascher T."/>
            <person name="Medema M.H."/>
            <person name="Devos D.P."/>
            <person name="Kaster A.-K."/>
            <person name="Ovreas L."/>
            <person name="Rohde M."/>
            <person name="Galperin M.Y."/>
            <person name="Jogler C."/>
        </authorList>
    </citation>
    <scope>NUCLEOTIDE SEQUENCE [LARGE SCALE GENOMIC DNA]</scope>
    <source>
        <strain evidence="5 6">Pan181</strain>
    </source>
</reference>
<keyword evidence="6" id="KW-1185">Reference proteome</keyword>
<name>A0A518AUY4_9BACT</name>
<dbReference type="KEGG" id="amuc:Pan181_47730"/>
<evidence type="ECO:0000313" key="5">
    <source>
        <dbReference type="EMBL" id="QDU58535.1"/>
    </source>
</evidence>
<dbReference type="GO" id="GO:0003841">
    <property type="term" value="F:1-acylglycerol-3-phosphate O-acyltransferase activity"/>
    <property type="evidence" value="ECO:0007669"/>
    <property type="project" value="TreeGrafter"/>
</dbReference>
<keyword evidence="2 5" id="KW-0808">Transferase</keyword>
<proteinExistence type="predicted"/>
<organism evidence="5 6">
    <name type="scientific">Aeoliella mucimassa</name>
    <dbReference type="NCBI Taxonomy" id="2527972"/>
    <lineage>
        <taxon>Bacteria</taxon>
        <taxon>Pseudomonadati</taxon>
        <taxon>Planctomycetota</taxon>
        <taxon>Planctomycetia</taxon>
        <taxon>Pirellulales</taxon>
        <taxon>Lacipirellulaceae</taxon>
        <taxon>Aeoliella</taxon>
    </lineage>
</organism>
<dbReference type="EMBL" id="CP036278">
    <property type="protein sequence ID" value="QDU58535.1"/>
    <property type="molecule type" value="Genomic_DNA"/>
</dbReference>
<evidence type="ECO:0000256" key="2">
    <source>
        <dbReference type="ARBA" id="ARBA00022679"/>
    </source>
</evidence>
<dbReference type="SUPFAM" id="SSF69593">
    <property type="entry name" value="Glycerol-3-phosphate (1)-acyltransferase"/>
    <property type="match status" value="1"/>
</dbReference>
<dbReference type="SMART" id="SM00563">
    <property type="entry name" value="PlsC"/>
    <property type="match status" value="1"/>
</dbReference>
<accession>A0A518AUY4</accession>
<dbReference type="EC" id="2.3.1.-" evidence="5"/>
<dbReference type="InterPro" id="IPR002123">
    <property type="entry name" value="Plipid/glycerol_acylTrfase"/>
</dbReference>
<evidence type="ECO:0000256" key="1">
    <source>
        <dbReference type="ARBA" id="ARBA00005189"/>
    </source>
</evidence>
<keyword evidence="3 5" id="KW-0012">Acyltransferase</keyword>
<sequence>MYRRSLPKLIWYRLTQWVIGGFSRFYFRLRRRGHHNMPPTGPVVVLSNHQSYLDPPMIGCFMPRPIAYLARDTLFRGILGPLIRAYDSIPIDRDGSGLGGIRATLKRIKLGDAVLMFPEGTRTPDGRLQSLKPGFIALVRRGKASILPVGIAGSYEAWPRGRKLPAPKKIALSYGEAIPPEAIAELDDDALLELVALRIATCFAEARQMAGYAKKDPAGE</sequence>
<evidence type="ECO:0000259" key="4">
    <source>
        <dbReference type="SMART" id="SM00563"/>
    </source>
</evidence>